<dbReference type="GO" id="GO:0009927">
    <property type="term" value="F:histidine phosphotransfer kinase activity"/>
    <property type="evidence" value="ECO:0007669"/>
    <property type="project" value="TreeGrafter"/>
</dbReference>
<dbReference type="CDD" id="cd16922">
    <property type="entry name" value="HATPase_EvgS-ArcB-TorS-like"/>
    <property type="match status" value="1"/>
</dbReference>
<evidence type="ECO:0000313" key="17">
    <source>
        <dbReference type="Proteomes" id="UP000632125"/>
    </source>
</evidence>
<dbReference type="PRINTS" id="PR00344">
    <property type="entry name" value="BCTRLSENSOR"/>
</dbReference>
<dbReference type="InterPro" id="IPR036097">
    <property type="entry name" value="HisK_dim/P_sf"/>
</dbReference>
<dbReference type="InterPro" id="IPR004358">
    <property type="entry name" value="Sig_transdc_His_kin-like_C"/>
</dbReference>
<dbReference type="GO" id="GO:0000155">
    <property type="term" value="F:phosphorelay sensor kinase activity"/>
    <property type="evidence" value="ECO:0007669"/>
    <property type="project" value="InterPro"/>
</dbReference>
<dbReference type="EMBL" id="JACXIY010000011">
    <property type="protein sequence ID" value="MBD2868689.1"/>
    <property type="molecule type" value="Genomic_DNA"/>
</dbReference>
<dbReference type="EC" id="2.7.13.3" evidence="3"/>
<dbReference type="PANTHER" id="PTHR43047:SF72">
    <property type="entry name" value="OSMOSENSING HISTIDINE PROTEIN KINASE SLN1"/>
    <property type="match status" value="1"/>
</dbReference>
<dbReference type="PANTHER" id="PTHR43047">
    <property type="entry name" value="TWO-COMPONENT HISTIDINE PROTEIN KINASE"/>
    <property type="match status" value="1"/>
</dbReference>
<feature type="modified residue" description="4-aspartylphosphate" evidence="12">
    <location>
        <position position="772"/>
    </location>
</feature>
<evidence type="ECO:0000256" key="4">
    <source>
        <dbReference type="ARBA" id="ARBA00022475"/>
    </source>
</evidence>
<dbReference type="GO" id="GO:0005524">
    <property type="term" value="F:ATP binding"/>
    <property type="evidence" value="ECO:0007669"/>
    <property type="project" value="UniProtKB-KW"/>
</dbReference>
<evidence type="ECO:0000256" key="1">
    <source>
        <dbReference type="ARBA" id="ARBA00000085"/>
    </source>
</evidence>
<keyword evidence="8" id="KW-0418">Kinase</keyword>
<evidence type="ECO:0000256" key="5">
    <source>
        <dbReference type="ARBA" id="ARBA00022553"/>
    </source>
</evidence>
<dbReference type="InterPro" id="IPR036890">
    <property type="entry name" value="HATPase_C_sf"/>
</dbReference>
<dbReference type="SMART" id="SM00388">
    <property type="entry name" value="HisKA"/>
    <property type="match status" value="1"/>
</dbReference>
<proteinExistence type="predicted"/>
<dbReference type="Gene3D" id="1.10.287.130">
    <property type="match status" value="1"/>
</dbReference>
<protein>
    <recommendedName>
        <fullName evidence="3">histidine kinase</fullName>
        <ecNumber evidence="3">2.7.13.3</ecNumber>
    </recommendedName>
</protein>
<comment type="catalytic activity">
    <reaction evidence="1">
        <text>ATP + protein L-histidine = ADP + protein N-phospho-L-histidine.</text>
        <dbReference type="EC" id="2.7.13.3"/>
    </reaction>
</comment>
<dbReference type="SMART" id="SM00387">
    <property type="entry name" value="HATPase_c"/>
    <property type="match status" value="2"/>
</dbReference>
<evidence type="ECO:0000256" key="7">
    <source>
        <dbReference type="ARBA" id="ARBA00022741"/>
    </source>
</evidence>
<evidence type="ECO:0000313" key="16">
    <source>
        <dbReference type="EMBL" id="MBD2868689.1"/>
    </source>
</evidence>
<dbReference type="Gene3D" id="3.30.565.10">
    <property type="entry name" value="Histidine kinase-like ATPase, C-terminal domain"/>
    <property type="match status" value="2"/>
</dbReference>
<dbReference type="InterPro" id="IPR008979">
    <property type="entry name" value="Galactose-bd-like_sf"/>
</dbReference>
<dbReference type="Pfam" id="PF00072">
    <property type="entry name" value="Response_reg"/>
    <property type="match status" value="1"/>
</dbReference>
<evidence type="ECO:0000259" key="14">
    <source>
        <dbReference type="PROSITE" id="PS50109"/>
    </source>
</evidence>
<dbReference type="SUPFAM" id="SSF47384">
    <property type="entry name" value="Homodimeric domain of signal transducing histidine kinase"/>
    <property type="match status" value="1"/>
</dbReference>
<dbReference type="InterPro" id="IPR001789">
    <property type="entry name" value="Sig_transdc_resp-reg_receiver"/>
</dbReference>
<dbReference type="AlphaFoldDB" id="A0A927CJJ2"/>
<feature type="domain" description="Histidine kinase" evidence="14">
    <location>
        <begin position="451"/>
        <end position="668"/>
    </location>
</feature>
<accession>A0A927CJJ2</accession>
<feature type="domain" description="Histidine kinase" evidence="14">
    <location>
        <begin position="860"/>
        <end position="1047"/>
    </location>
</feature>
<dbReference type="CDD" id="cd00082">
    <property type="entry name" value="HisKA"/>
    <property type="match status" value="1"/>
</dbReference>
<dbReference type="InterPro" id="IPR011623">
    <property type="entry name" value="7TMR_DISM_rcpt_extracell_dom1"/>
</dbReference>
<keyword evidence="9" id="KW-0067">ATP-binding</keyword>
<comment type="caution">
    <text evidence="16">The sequence shown here is derived from an EMBL/GenBank/DDBJ whole genome shotgun (WGS) entry which is preliminary data.</text>
</comment>
<evidence type="ECO:0000256" key="6">
    <source>
        <dbReference type="ARBA" id="ARBA00022679"/>
    </source>
</evidence>
<keyword evidence="13" id="KW-1133">Transmembrane helix</keyword>
<keyword evidence="10" id="KW-0902">Two-component regulatory system</keyword>
<dbReference type="FunFam" id="3.30.565.10:FF:000023">
    <property type="entry name" value="PAS domain-containing sensor histidine kinase"/>
    <property type="match status" value="1"/>
</dbReference>
<evidence type="ECO:0000256" key="2">
    <source>
        <dbReference type="ARBA" id="ARBA00004236"/>
    </source>
</evidence>
<feature type="transmembrane region" description="Helical" evidence="13">
    <location>
        <begin position="290"/>
        <end position="307"/>
    </location>
</feature>
<dbReference type="Gene3D" id="3.40.50.2300">
    <property type="match status" value="1"/>
</dbReference>
<evidence type="ECO:0000256" key="8">
    <source>
        <dbReference type="ARBA" id="ARBA00022777"/>
    </source>
</evidence>
<dbReference type="SMART" id="SM00448">
    <property type="entry name" value="REC"/>
    <property type="match status" value="1"/>
</dbReference>
<feature type="transmembrane region" description="Helical" evidence="13">
    <location>
        <begin position="347"/>
        <end position="366"/>
    </location>
</feature>
<feature type="transmembrane region" description="Helical" evidence="13">
    <location>
        <begin position="254"/>
        <end position="270"/>
    </location>
</feature>
<dbReference type="InterPro" id="IPR005467">
    <property type="entry name" value="His_kinase_dom"/>
</dbReference>
<dbReference type="SUPFAM" id="SSF49785">
    <property type="entry name" value="Galactose-binding domain-like"/>
    <property type="match status" value="1"/>
</dbReference>
<dbReference type="InterPro" id="IPR003661">
    <property type="entry name" value="HisK_dim/P_dom"/>
</dbReference>
<dbReference type="Pfam" id="PF06580">
    <property type="entry name" value="His_kinase"/>
    <property type="match status" value="1"/>
</dbReference>
<dbReference type="Pfam" id="PF07695">
    <property type="entry name" value="7TMR-DISM_7TM"/>
    <property type="match status" value="1"/>
</dbReference>
<dbReference type="PROSITE" id="PS50109">
    <property type="entry name" value="HIS_KIN"/>
    <property type="match status" value="2"/>
</dbReference>
<dbReference type="SUPFAM" id="SSF55874">
    <property type="entry name" value="ATPase domain of HSP90 chaperone/DNA topoisomerase II/histidine kinase"/>
    <property type="match status" value="2"/>
</dbReference>
<evidence type="ECO:0000256" key="9">
    <source>
        <dbReference type="ARBA" id="ARBA00022840"/>
    </source>
</evidence>
<feature type="transmembrane region" description="Helical" evidence="13">
    <location>
        <begin position="319"/>
        <end position="341"/>
    </location>
</feature>
<dbReference type="InterPro" id="IPR011006">
    <property type="entry name" value="CheY-like_superfamily"/>
</dbReference>
<keyword evidence="5 12" id="KW-0597">Phosphoprotein</keyword>
<dbReference type="Pfam" id="PF00512">
    <property type="entry name" value="HisKA"/>
    <property type="match status" value="1"/>
</dbReference>
<dbReference type="PROSITE" id="PS50110">
    <property type="entry name" value="RESPONSE_REGULATORY"/>
    <property type="match status" value="1"/>
</dbReference>
<sequence>MTTRPADETFRRQYNKTLASIAAITLFIAVLLGMRWLWLENYADPDHPRAAQGVLDLRGFDLVQSRPISLNGTWDFYPGSLVPDREAGRPDQRPTYVRVPGDWRGAMPEGSGSSMGVGTYRLRILIDPSAAVPLAFRIQDYQAAISVSINGRTMAEMGHTGGGERPYSPDRRPFAVDYTPPPGTEVVELTIRVANFESPLTGGITKSVKFGTQAAIGRERGLSVDLQLIAFVVLLLHALYACILYFFNPRERMFLDFLLLLLAAAVSIVNSDDMLLLQWVPLNYAWAFKIRLLSYLWLMFFILRMAGRFSGTGLGNRWFRLYAASLILYSGFILTMPTPIVYYTREYYVFSVLYLLPMAGFFYLIVRMVVRNQRDAIFLLLSAGAILSSVIWSIFLARLDIGVSYPVDILAAIIGFSSYWFKRYFRNTSQIGKLNERLREMDKTKDRFLANTSHELRTPLHGIINMAQSIAERERRNMSRRSAEDLELLVTVGRQMGHLLNDLLDVVRLREKRIVLHARPLALPAVVRGVADMLNYAIEGKPVRMKLDMPASLPAVLADEKRLMQIVMNLLHNAIKYTEEGAITISAEIRDGRMAIEVADTGKGMDKETQRRVFIPYEQGDPGMSDARGIGLGLAIGKELAELHGGDLTVRSEPGKGSTFTLTLPLAGDAWHEAAPLAAAAREDAYALPEAGLPFADPEAGLTLSDDLLPPPSASAAKGEQARILAVDDELVNLRVLGGILESEPYNVRFATSANEALALLGSEQWDLLIADVMMPQLSGYELTRLVRERFSASELPVLLLTARSEPADVYAGFQAGASDYVSKPVDPMELKYRIRLLVESKRSVDERLRMEAAYMQAQIQPHFLFNTLNSIMALSEIDPDRMRLLNDAFSSYLRISFLFRNSERTVALAQELELVRAYLYVEKERHGDRLTVLWDVEEGVAPFLPPLSIQPLVENAVRHGILPRPRGGTVQIRIVRHGNSTLVQVEDDGIGMDEEKAGRLLDAPVAGKGGIGLYNTNRRLKRTIGGGLVIQSILEKGTAVSFVIPD</sequence>
<name>A0A927CJJ2_9BACL</name>
<feature type="domain" description="Response regulatory" evidence="15">
    <location>
        <begin position="723"/>
        <end position="839"/>
    </location>
</feature>
<evidence type="ECO:0000256" key="3">
    <source>
        <dbReference type="ARBA" id="ARBA00012438"/>
    </source>
</evidence>
<keyword evidence="4" id="KW-1003">Cell membrane</keyword>
<gene>
    <name evidence="16" type="ORF">IDH41_08865</name>
</gene>
<keyword evidence="13" id="KW-0812">Transmembrane</keyword>
<dbReference type="Gene3D" id="2.60.120.260">
    <property type="entry name" value="Galactose-binding domain-like"/>
    <property type="match status" value="1"/>
</dbReference>
<keyword evidence="17" id="KW-1185">Reference proteome</keyword>
<evidence type="ECO:0000256" key="11">
    <source>
        <dbReference type="ARBA" id="ARBA00023136"/>
    </source>
</evidence>
<keyword evidence="6" id="KW-0808">Transferase</keyword>
<comment type="subcellular location">
    <subcellularLocation>
        <location evidence="2">Cell membrane</location>
    </subcellularLocation>
</comment>
<keyword evidence="11 13" id="KW-0472">Membrane</keyword>
<dbReference type="InterPro" id="IPR010559">
    <property type="entry name" value="Sig_transdc_His_kin_internal"/>
</dbReference>
<dbReference type="RefSeq" id="WP_190860195.1">
    <property type="nucleotide sequence ID" value="NZ_JACXIY010000011.1"/>
</dbReference>
<keyword evidence="7" id="KW-0547">Nucleotide-binding</keyword>
<dbReference type="Pfam" id="PF02518">
    <property type="entry name" value="HATPase_c"/>
    <property type="match status" value="2"/>
</dbReference>
<evidence type="ECO:0000256" key="13">
    <source>
        <dbReference type="SAM" id="Phobius"/>
    </source>
</evidence>
<reference evidence="16" key="1">
    <citation type="submission" date="2020-09" db="EMBL/GenBank/DDBJ databases">
        <title>A novel bacterium of genus Paenibacillus, isolated from South China Sea.</title>
        <authorList>
            <person name="Huang H."/>
            <person name="Mo K."/>
            <person name="Hu Y."/>
        </authorList>
    </citation>
    <scope>NUCLEOTIDE SEQUENCE</scope>
    <source>
        <strain evidence="16">IB182493</strain>
    </source>
</reference>
<evidence type="ECO:0000256" key="12">
    <source>
        <dbReference type="PROSITE-ProRule" id="PRU00169"/>
    </source>
</evidence>
<dbReference type="GO" id="GO:0005886">
    <property type="term" value="C:plasma membrane"/>
    <property type="evidence" value="ECO:0007669"/>
    <property type="project" value="UniProtKB-SubCell"/>
</dbReference>
<dbReference type="Proteomes" id="UP000632125">
    <property type="component" value="Unassembled WGS sequence"/>
</dbReference>
<feature type="transmembrane region" description="Helical" evidence="13">
    <location>
        <begin position="21"/>
        <end position="39"/>
    </location>
</feature>
<evidence type="ECO:0000256" key="10">
    <source>
        <dbReference type="ARBA" id="ARBA00023012"/>
    </source>
</evidence>
<dbReference type="InterPro" id="IPR003594">
    <property type="entry name" value="HATPase_dom"/>
</dbReference>
<organism evidence="16 17">
    <name type="scientific">Paenibacillus arenilitoris</name>
    <dbReference type="NCBI Taxonomy" id="2772299"/>
    <lineage>
        <taxon>Bacteria</taxon>
        <taxon>Bacillati</taxon>
        <taxon>Bacillota</taxon>
        <taxon>Bacilli</taxon>
        <taxon>Bacillales</taxon>
        <taxon>Paenibacillaceae</taxon>
        <taxon>Paenibacillus</taxon>
    </lineage>
</organism>
<dbReference type="CDD" id="cd17574">
    <property type="entry name" value="REC_OmpR"/>
    <property type="match status" value="1"/>
</dbReference>
<dbReference type="SUPFAM" id="SSF52172">
    <property type="entry name" value="CheY-like"/>
    <property type="match status" value="1"/>
</dbReference>
<feature type="transmembrane region" description="Helical" evidence="13">
    <location>
        <begin position="228"/>
        <end position="247"/>
    </location>
</feature>
<evidence type="ECO:0000259" key="15">
    <source>
        <dbReference type="PROSITE" id="PS50110"/>
    </source>
</evidence>
<feature type="transmembrane region" description="Helical" evidence="13">
    <location>
        <begin position="378"/>
        <end position="397"/>
    </location>
</feature>